<dbReference type="Gene3D" id="1.25.40.20">
    <property type="entry name" value="Ankyrin repeat-containing domain"/>
    <property type="match status" value="1"/>
</dbReference>
<dbReference type="EMBL" id="JOJR01000077">
    <property type="protein sequence ID" value="RCN46566.1"/>
    <property type="molecule type" value="Genomic_DNA"/>
</dbReference>
<evidence type="ECO:0000313" key="6">
    <source>
        <dbReference type="Proteomes" id="UP000252519"/>
    </source>
</evidence>
<evidence type="ECO:0000313" key="5">
    <source>
        <dbReference type="EMBL" id="RCN46566.1"/>
    </source>
</evidence>
<dbReference type="STRING" id="29170.A0A368GQC5"/>
<reference evidence="5 6" key="1">
    <citation type="submission" date="2014-10" db="EMBL/GenBank/DDBJ databases">
        <title>Draft genome of the hookworm Ancylostoma caninum.</title>
        <authorList>
            <person name="Mitreva M."/>
        </authorList>
    </citation>
    <scope>NUCLEOTIDE SEQUENCE [LARGE SCALE GENOMIC DNA]</scope>
    <source>
        <strain evidence="5 6">Baltimore</strain>
    </source>
</reference>
<dbReference type="SUPFAM" id="SSF48403">
    <property type="entry name" value="Ankyrin repeat"/>
    <property type="match status" value="1"/>
</dbReference>
<evidence type="ECO:0000256" key="4">
    <source>
        <dbReference type="SAM" id="MobiDB-lite"/>
    </source>
</evidence>
<comment type="caution">
    <text evidence="5">The sequence shown here is derived from an EMBL/GenBank/DDBJ whole genome shotgun (WGS) entry which is preliminary data.</text>
</comment>
<evidence type="ECO:0000256" key="2">
    <source>
        <dbReference type="ARBA" id="ARBA00023043"/>
    </source>
</evidence>
<dbReference type="SMART" id="SM00248">
    <property type="entry name" value="ANK"/>
    <property type="match status" value="3"/>
</dbReference>
<name>A0A368GQC5_ANCCA</name>
<dbReference type="PROSITE" id="PS50297">
    <property type="entry name" value="ANK_REP_REGION"/>
    <property type="match status" value="1"/>
</dbReference>
<organism evidence="5 6">
    <name type="scientific">Ancylostoma caninum</name>
    <name type="common">Dog hookworm</name>
    <dbReference type="NCBI Taxonomy" id="29170"/>
    <lineage>
        <taxon>Eukaryota</taxon>
        <taxon>Metazoa</taxon>
        <taxon>Ecdysozoa</taxon>
        <taxon>Nematoda</taxon>
        <taxon>Chromadorea</taxon>
        <taxon>Rhabditida</taxon>
        <taxon>Rhabditina</taxon>
        <taxon>Rhabditomorpha</taxon>
        <taxon>Strongyloidea</taxon>
        <taxon>Ancylostomatidae</taxon>
        <taxon>Ancylostomatinae</taxon>
        <taxon>Ancylostoma</taxon>
    </lineage>
</organism>
<feature type="repeat" description="ANK" evidence="3">
    <location>
        <begin position="133"/>
        <end position="155"/>
    </location>
</feature>
<keyword evidence="1" id="KW-0677">Repeat</keyword>
<evidence type="ECO:0000256" key="1">
    <source>
        <dbReference type="ARBA" id="ARBA00022737"/>
    </source>
</evidence>
<protein>
    <submittedName>
        <fullName evidence="5">Ankyrin repeat protein</fullName>
    </submittedName>
</protein>
<dbReference type="PANTHER" id="PTHR24198:SF165">
    <property type="entry name" value="ANKYRIN REPEAT-CONTAINING PROTEIN-RELATED"/>
    <property type="match status" value="1"/>
</dbReference>
<keyword evidence="6" id="KW-1185">Reference proteome</keyword>
<keyword evidence="2 3" id="KW-0040">ANK repeat</keyword>
<accession>A0A368GQC5</accession>
<sequence>MAPDYHRSRSRRSSMRQEDDLPDECNQTLLFCFQEKTISRVPRKPKEGRKEGTETESSGRGPTAEQLSWLRACRTGDLNTCKKLLDSNPDILQYVPPHHLNYSCVHIATQGRYYELLRLFKEKGANFNAATRSGYTPLHLAAQNQDKDTVKMLIQEFGEFHKFTADFVHKLY</sequence>
<dbReference type="PANTHER" id="PTHR24198">
    <property type="entry name" value="ANKYRIN REPEAT AND PROTEIN KINASE DOMAIN-CONTAINING PROTEIN"/>
    <property type="match status" value="1"/>
</dbReference>
<dbReference type="PROSITE" id="PS50088">
    <property type="entry name" value="ANK_REPEAT"/>
    <property type="match status" value="1"/>
</dbReference>
<gene>
    <name evidence="5" type="ORF">ANCCAN_07426</name>
</gene>
<dbReference type="Pfam" id="PF12796">
    <property type="entry name" value="Ank_2"/>
    <property type="match status" value="1"/>
</dbReference>
<proteinExistence type="predicted"/>
<feature type="compositionally biased region" description="Basic and acidic residues" evidence="4">
    <location>
        <begin position="44"/>
        <end position="53"/>
    </location>
</feature>
<dbReference type="InterPro" id="IPR002110">
    <property type="entry name" value="Ankyrin_rpt"/>
</dbReference>
<feature type="region of interest" description="Disordered" evidence="4">
    <location>
        <begin position="1"/>
        <end position="22"/>
    </location>
</feature>
<dbReference type="Proteomes" id="UP000252519">
    <property type="component" value="Unassembled WGS sequence"/>
</dbReference>
<feature type="region of interest" description="Disordered" evidence="4">
    <location>
        <begin position="41"/>
        <end position="65"/>
    </location>
</feature>
<dbReference type="InterPro" id="IPR036770">
    <property type="entry name" value="Ankyrin_rpt-contain_sf"/>
</dbReference>
<dbReference type="OrthoDB" id="194358at2759"/>
<evidence type="ECO:0000256" key="3">
    <source>
        <dbReference type="PROSITE-ProRule" id="PRU00023"/>
    </source>
</evidence>
<dbReference type="AlphaFoldDB" id="A0A368GQC5"/>